<protein>
    <submittedName>
        <fullName evidence="1">Uncharacterized protein</fullName>
    </submittedName>
</protein>
<sequence length="106" mass="11811">MINRWLAAVASTCDYVDTDRLVAEFLAEQPDRLWSLTDVLVELQHQRDLEELRDAVDGLISESLLADVVGVVCDDPHHDDDIPGSGCTDPLCGDALFRVDLISRFK</sequence>
<evidence type="ECO:0000313" key="1">
    <source>
        <dbReference type="EMBL" id="MEB3031092.1"/>
    </source>
</evidence>
<reference evidence="1 2" key="1">
    <citation type="submission" date="2023-12" db="EMBL/GenBank/DDBJ databases">
        <title>Description of new species of Mycobacterium terrae complex isolated from sewage at the Sao Paulo Zoological Park Foundation in Brazil.</title>
        <authorList>
            <person name="Romagnoli C.L."/>
            <person name="Conceicao E.C."/>
            <person name="Machado E."/>
            <person name="Barreto L.B.P.F."/>
            <person name="Sharma A."/>
            <person name="Silva N.M."/>
            <person name="Marques L.E."/>
            <person name="Juliana M.A."/>
            <person name="Lourenco M.C.S."/>
            <person name="Digiampietri L.A."/>
            <person name="Suffys P.N."/>
            <person name="Viana-Niero C."/>
        </authorList>
    </citation>
    <scope>NUCLEOTIDE SEQUENCE [LARGE SCALE GENOMIC DNA]</scope>
    <source>
        <strain evidence="1 2">MYC340</strain>
    </source>
</reference>
<name>A0ABU5XTM8_9MYCO</name>
<accession>A0ABU5XTM8</accession>
<dbReference type="Proteomes" id="UP001298593">
    <property type="component" value="Unassembled WGS sequence"/>
</dbReference>
<organism evidence="1 2">
    <name type="scientific">[Mycobacterium] nativiensis</name>
    <dbReference type="NCBI Taxonomy" id="2855503"/>
    <lineage>
        <taxon>Bacteria</taxon>
        <taxon>Bacillati</taxon>
        <taxon>Actinomycetota</taxon>
        <taxon>Actinomycetes</taxon>
        <taxon>Mycobacteriales</taxon>
        <taxon>Mycobacteriaceae</taxon>
        <taxon>Mycolicibacter</taxon>
    </lineage>
</organism>
<dbReference type="RefSeq" id="WP_224971124.1">
    <property type="nucleotide sequence ID" value="NZ_JAYJJU010000003.1"/>
</dbReference>
<evidence type="ECO:0000313" key="2">
    <source>
        <dbReference type="Proteomes" id="UP001298593"/>
    </source>
</evidence>
<gene>
    <name evidence="1" type="ORF">KV113_05935</name>
</gene>
<comment type="caution">
    <text evidence="1">The sequence shown here is derived from an EMBL/GenBank/DDBJ whole genome shotgun (WGS) entry which is preliminary data.</text>
</comment>
<keyword evidence="2" id="KW-1185">Reference proteome</keyword>
<proteinExistence type="predicted"/>
<dbReference type="EMBL" id="JAYJJU010000003">
    <property type="protein sequence ID" value="MEB3031092.1"/>
    <property type="molecule type" value="Genomic_DNA"/>
</dbReference>